<gene>
    <name evidence="3" type="ORF">EDD52_11824</name>
</gene>
<feature type="transmembrane region" description="Helical" evidence="1">
    <location>
        <begin position="6"/>
        <end position="29"/>
    </location>
</feature>
<proteinExistence type="predicted"/>
<sequence length="263" mass="28935">MLKSLLVFVTTPSNFLILLVVGGVFLLLLRLRRLGLFTTALGTSGLLIFGYTSANELLLAPLVSRFPAMTLEEPPEPFGIVLVGGGVNEVHAQSTGALMELTEDGDAIPIAALLARRFPDARIIVSSGSGSGGPPAPLRQADGMRRILLEFGVEDDRIAVEGQSGSTFERVRNSIALIGDDKDETWWVLSSAHRMPRVIGTFRQLGMDPTPFPVDFRWIPPFDPFYTYRFTDGLQLTDLAVKEWLGLTSYWYQGRTSEYFPAP</sequence>
<comment type="caution">
    <text evidence="3">The sequence shown here is derived from an EMBL/GenBank/DDBJ whole genome shotgun (WGS) entry which is preliminary data.</text>
</comment>
<feature type="domain" description="DUF218" evidence="2">
    <location>
        <begin position="80"/>
        <end position="246"/>
    </location>
</feature>
<evidence type="ECO:0000256" key="1">
    <source>
        <dbReference type="SAM" id="Phobius"/>
    </source>
</evidence>
<dbReference type="InterPro" id="IPR003848">
    <property type="entry name" value="DUF218"/>
</dbReference>
<dbReference type="OrthoDB" id="9809813at2"/>
<evidence type="ECO:0000259" key="2">
    <source>
        <dbReference type="Pfam" id="PF02698"/>
    </source>
</evidence>
<keyword evidence="1" id="KW-0812">Transmembrane</keyword>
<dbReference type="PANTHER" id="PTHR30336">
    <property type="entry name" value="INNER MEMBRANE PROTEIN, PROBABLE PERMEASE"/>
    <property type="match status" value="1"/>
</dbReference>
<evidence type="ECO:0000313" key="3">
    <source>
        <dbReference type="EMBL" id="TCS59813.1"/>
    </source>
</evidence>
<keyword evidence="1" id="KW-0472">Membrane</keyword>
<dbReference type="Proteomes" id="UP000295696">
    <property type="component" value="Unassembled WGS sequence"/>
</dbReference>
<dbReference type="EMBL" id="SLZU01000018">
    <property type="protein sequence ID" value="TCS59813.1"/>
    <property type="molecule type" value="Genomic_DNA"/>
</dbReference>
<organism evidence="3 4">
    <name type="scientific">Primorskyibacter sedentarius</name>
    <dbReference type="NCBI Taxonomy" id="745311"/>
    <lineage>
        <taxon>Bacteria</taxon>
        <taxon>Pseudomonadati</taxon>
        <taxon>Pseudomonadota</taxon>
        <taxon>Alphaproteobacteria</taxon>
        <taxon>Rhodobacterales</taxon>
        <taxon>Roseobacteraceae</taxon>
        <taxon>Primorskyibacter</taxon>
    </lineage>
</organism>
<protein>
    <submittedName>
        <fullName evidence="3">Uncharacterized SAM-binding protein YcdF (DUF218 family)</fullName>
    </submittedName>
</protein>
<keyword evidence="4" id="KW-1185">Reference proteome</keyword>
<name>A0A4R3J4T2_9RHOB</name>
<evidence type="ECO:0000313" key="4">
    <source>
        <dbReference type="Proteomes" id="UP000295696"/>
    </source>
</evidence>
<dbReference type="Gene3D" id="3.40.50.620">
    <property type="entry name" value="HUPs"/>
    <property type="match status" value="1"/>
</dbReference>
<dbReference type="GO" id="GO:0005886">
    <property type="term" value="C:plasma membrane"/>
    <property type="evidence" value="ECO:0007669"/>
    <property type="project" value="TreeGrafter"/>
</dbReference>
<accession>A0A4R3J4T2</accession>
<keyword evidence="1" id="KW-1133">Transmembrane helix</keyword>
<dbReference type="CDD" id="cd06259">
    <property type="entry name" value="YdcF-like"/>
    <property type="match status" value="1"/>
</dbReference>
<dbReference type="GO" id="GO:0000270">
    <property type="term" value="P:peptidoglycan metabolic process"/>
    <property type="evidence" value="ECO:0007669"/>
    <property type="project" value="TreeGrafter"/>
</dbReference>
<feature type="transmembrane region" description="Helical" evidence="1">
    <location>
        <begin position="36"/>
        <end position="54"/>
    </location>
</feature>
<dbReference type="InterPro" id="IPR051599">
    <property type="entry name" value="Cell_Envelope_Assoc"/>
</dbReference>
<dbReference type="Pfam" id="PF02698">
    <property type="entry name" value="DUF218"/>
    <property type="match status" value="1"/>
</dbReference>
<dbReference type="InterPro" id="IPR014729">
    <property type="entry name" value="Rossmann-like_a/b/a_fold"/>
</dbReference>
<dbReference type="GO" id="GO:0043164">
    <property type="term" value="P:Gram-negative-bacterium-type cell wall biogenesis"/>
    <property type="evidence" value="ECO:0007669"/>
    <property type="project" value="TreeGrafter"/>
</dbReference>
<dbReference type="RefSeq" id="WP_132247737.1">
    <property type="nucleotide sequence ID" value="NZ_SLZU01000018.1"/>
</dbReference>
<dbReference type="PANTHER" id="PTHR30336:SF4">
    <property type="entry name" value="ENVELOPE BIOGENESIS FACTOR ELYC"/>
    <property type="match status" value="1"/>
</dbReference>
<dbReference type="AlphaFoldDB" id="A0A4R3J4T2"/>
<reference evidence="3 4" key="1">
    <citation type="submission" date="2019-03" db="EMBL/GenBank/DDBJ databases">
        <title>Genomic Encyclopedia of Type Strains, Phase IV (KMG-IV): sequencing the most valuable type-strain genomes for metagenomic binning, comparative biology and taxonomic classification.</title>
        <authorList>
            <person name="Goeker M."/>
        </authorList>
    </citation>
    <scope>NUCLEOTIDE SEQUENCE [LARGE SCALE GENOMIC DNA]</scope>
    <source>
        <strain evidence="3 4">DSM 104836</strain>
    </source>
</reference>